<dbReference type="eggNOG" id="COG1216">
    <property type="taxonomic scope" value="Bacteria"/>
</dbReference>
<protein>
    <submittedName>
        <fullName evidence="2">Glycosyl transferase family 2</fullName>
    </submittedName>
</protein>
<evidence type="ECO:0000313" key="2">
    <source>
        <dbReference type="EMBL" id="ADN08334.1"/>
    </source>
</evidence>
<accession>E0UU25</accession>
<dbReference type="STRING" id="563040.Saut_0285"/>
<evidence type="ECO:0000313" key="3">
    <source>
        <dbReference type="Proteomes" id="UP000007803"/>
    </source>
</evidence>
<organism evidence="2 3">
    <name type="scientific">Sulfurimonas autotrophica (strain ATCC BAA-671 / DSM 16294 / JCM 11897 / OK10)</name>
    <dbReference type="NCBI Taxonomy" id="563040"/>
    <lineage>
        <taxon>Bacteria</taxon>
        <taxon>Pseudomonadati</taxon>
        <taxon>Campylobacterota</taxon>
        <taxon>Epsilonproteobacteria</taxon>
        <taxon>Campylobacterales</taxon>
        <taxon>Sulfurimonadaceae</taxon>
        <taxon>Sulfurimonas</taxon>
    </lineage>
</organism>
<proteinExistence type="predicted"/>
<dbReference type="EMBL" id="CP002205">
    <property type="protein sequence ID" value="ADN08334.1"/>
    <property type="molecule type" value="Genomic_DNA"/>
</dbReference>
<dbReference type="PANTHER" id="PTHR22916:SF3">
    <property type="entry name" value="UDP-GLCNAC:BETAGAL BETA-1,3-N-ACETYLGLUCOSAMINYLTRANSFERASE-LIKE PROTEIN 1"/>
    <property type="match status" value="1"/>
</dbReference>
<dbReference type="SUPFAM" id="SSF53448">
    <property type="entry name" value="Nucleotide-diphospho-sugar transferases"/>
    <property type="match status" value="1"/>
</dbReference>
<dbReference type="InterPro" id="IPR001173">
    <property type="entry name" value="Glyco_trans_2-like"/>
</dbReference>
<reference evidence="3" key="1">
    <citation type="journal article" date="2010" name="Stand. Genomic Sci.">
        <title>Complete genome sequence of Sulfurimonas autotrophica type strain (OK10).</title>
        <authorList>
            <person name="Sikorski J."/>
            <person name="Munk C."/>
            <person name="Lapidus A."/>
            <person name="Djao O."/>
            <person name="Lucas S."/>
            <person name="Glavina Del Rio T."/>
            <person name="Nolan M."/>
            <person name="Tice H."/>
            <person name="Han C."/>
            <person name="Cheng J."/>
            <person name="Tapia R."/>
            <person name="Goodwin L."/>
            <person name="Pitluck S."/>
            <person name="Liolios K."/>
            <person name="Ivanova N."/>
            <person name="Mavromatis K."/>
            <person name="Mikhailova N."/>
            <person name="Pati A."/>
            <person name="Sims D."/>
            <person name="Meincke L."/>
            <person name="Brettin T."/>
            <person name="Detter J."/>
            <person name="Chen A."/>
            <person name="Palaniappan K."/>
            <person name="Land M."/>
            <person name="Hauser L."/>
            <person name="Chang Y."/>
            <person name="Jeffries C."/>
            <person name="Rohde M."/>
            <person name="Lang E."/>
            <person name="Spring S."/>
            <person name="Goker M."/>
            <person name="Woyke T."/>
            <person name="Bristow J."/>
            <person name="Eisen J."/>
            <person name="Markowitz V."/>
            <person name="Hugenholtz P."/>
            <person name="Kyrpides N."/>
            <person name="Klenk H."/>
        </authorList>
    </citation>
    <scope>NUCLEOTIDE SEQUENCE [LARGE SCALE GENOMIC DNA]</scope>
    <source>
        <strain evidence="3">ATCC BAA-671 / DSM 16294 / JCM 11897 / OK10</strain>
    </source>
</reference>
<dbReference type="Proteomes" id="UP000007803">
    <property type="component" value="Chromosome"/>
</dbReference>
<dbReference type="Pfam" id="PF00535">
    <property type="entry name" value="Glycos_transf_2"/>
    <property type="match status" value="1"/>
</dbReference>
<dbReference type="Gene3D" id="3.90.550.10">
    <property type="entry name" value="Spore Coat Polysaccharide Biosynthesis Protein SpsA, Chain A"/>
    <property type="match status" value="1"/>
</dbReference>
<dbReference type="InterPro" id="IPR029044">
    <property type="entry name" value="Nucleotide-diphossugar_trans"/>
</dbReference>
<dbReference type="KEGG" id="sua:Saut_0285"/>
<feature type="domain" description="Glycosyltransferase 2-like" evidence="1">
    <location>
        <begin position="10"/>
        <end position="122"/>
    </location>
</feature>
<dbReference type="RefSeq" id="WP_013326090.1">
    <property type="nucleotide sequence ID" value="NC_014506.1"/>
</dbReference>
<dbReference type="HOGENOM" id="CLU_025996_2_1_7"/>
<keyword evidence="2" id="KW-0808">Transferase</keyword>
<dbReference type="CAZy" id="GT2">
    <property type="family name" value="Glycosyltransferase Family 2"/>
</dbReference>
<name>E0UU25_SULAO</name>
<dbReference type="PANTHER" id="PTHR22916">
    <property type="entry name" value="GLYCOSYLTRANSFERASE"/>
    <property type="match status" value="1"/>
</dbReference>
<sequence>MKKTLNNIVILLAVYNGEKYLTQQIESLTNQSVKVDIIIRDDGSTDNSIKIIKDYVDNYDNIYFLEDDLLSTRAQSNFSILLEYAKKLNKYKYFMFCDQDDVWLDNKVEYTLNKMLELEKKYSNFPLMVFSNLIVANNNLEIISTSMWKSEKLDIDIMKNLYDILSLNVVTGSTIMINEYALHKMSPMPLNYIYHDHWIAANIVKYGKYAYIEEPLTIYRQHEHNVLGSSNKGIKYFIQKIIDLFIHFSNFKKKYSYFDFEISLSRVIFHKVILNIKRLK</sequence>
<gene>
    <name evidence="2" type="ordered locus">Saut_0285</name>
</gene>
<evidence type="ECO:0000259" key="1">
    <source>
        <dbReference type="Pfam" id="PF00535"/>
    </source>
</evidence>
<keyword evidence="3" id="KW-1185">Reference proteome</keyword>
<dbReference type="GO" id="GO:0016758">
    <property type="term" value="F:hexosyltransferase activity"/>
    <property type="evidence" value="ECO:0007669"/>
    <property type="project" value="UniProtKB-ARBA"/>
</dbReference>
<dbReference type="AlphaFoldDB" id="E0UU25"/>
<dbReference type="OrthoDB" id="5372349at2"/>